<keyword evidence="2" id="KW-0813">Transport</keyword>
<comment type="subcellular location">
    <subcellularLocation>
        <location evidence="1">Cell inner membrane</location>
        <topology evidence="1">Multi-pass membrane protein</topology>
    </subcellularLocation>
</comment>
<keyword evidence="4" id="KW-0997">Cell inner membrane</keyword>
<feature type="transmembrane region" description="Helical" evidence="8">
    <location>
        <begin position="50"/>
        <end position="73"/>
    </location>
</feature>
<proteinExistence type="predicted"/>
<keyword evidence="7 8" id="KW-0472">Membrane</keyword>
<feature type="transmembrane region" description="Helical" evidence="8">
    <location>
        <begin position="404"/>
        <end position="423"/>
    </location>
</feature>
<dbReference type="GO" id="GO:0005886">
    <property type="term" value="C:plasma membrane"/>
    <property type="evidence" value="ECO:0007669"/>
    <property type="project" value="UniProtKB-SubCell"/>
</dbReference>
<dbReference type="EMBL" id="PIPW01000001">
    <property type="protein sequence ID" value="RUO54539.1"/>
    <property type="molecule type" value="Genomic_DNA"/>
</dbReference>
<feature type="transmembrane region" description="Helical" evidence="8">
    <location>
        <begin position="187"/>
        <end position="207"/>
    </location>
</feature>
<feature type="transmembrane region" description="Helical" evidence="8">
    <location>
        <begin position="335"/>
        <end position="360"/>
    </location>
</feature>
<evidence type="ECO:0000313" key="11">
    <source>
        <dbReference type="Proteomes" id="UP000287198"/>
    </source>
</evidence>
<evidence type="ECO:0000256" key="2">
    <source>
        <dbReference type="ARBA" id="ARBA00022448"/>
    </source>
</evidence>
<dbReference type="SUPFAM" id="SSF161098">
    <property type="entry name" value="MetI-like"/>
    <property type="match status" value="2"/>
</dbReference>
<dbReference type="InterPro" id="IPR000515">
    <property type="entry name" value="MetI-like"/>
</dbReference>
<keyword evidence="6 8" id="KW-1133">Transmembrane helix</keyword>
<dbReference type="GO" id="GO:0055085">
    <property type="term" value="P:transmembrane transport"/>
    <property type="evidence" value="ECO:0007669"/>
    <property type="project" value="InterPro"/>
</dbReference>
<reference evidence="11" key="1">
    <citation type="journal article" date="2018" name="Front. Microbiol.">
        <title>Genome-Based Analysis Reveals the Taxonomy and Diversity of the Family Idiomarinaceae.</title>
        <authorList>
            <person name="Liu Y."/>
            <person name="Lai Q."/>
            <person name="Shao Z."/>
        </authorList>
    </citation>
    <scope>NUCLEOTIDE SEQUENCE [LARGE SCALE GENOMIC DNA]</scope>
    <source>
        <strain evidence="11">BH195</strain>
    </source>
</reference>
<keyword evidence="5 8" id="KW-0812">Transmembrane</keyword>
<feature type="transmembrane region" description="Helical" evidence="8">
    <location>
        <begin position="503"/>
        <end position="524"/>
    </location>
</feature>
<name>A0A432Y0Q9_9GAMM</name>
<keyword evidence="11" id="KW-1185">Reference proteome</keyword>
<feature type="transmembrane region" description="Helical" evidence="8">
    <location>
        <begin position="292"/>
        <end position="315"/>
    </location>
</feature>
<keyword evidence="3" id="KW-1003">Cell membrane</keyword>
<evidence type="ECO:0000256" key="1">
    <source>
        <dbReference type="ARBA" id="ARBA00004429"/>
    </source>
</evidence>
<evidence type="ECO:0000256" key="4">
    <source>
        <dbReference type="ARBA" id="ARBA00022519"/>
    </source>
</evidence>
<feature type="transmembrane region" description="Helical" evidence="8">
    <location>
        <begin position="232"/>
        <end position="254"/>
    </location>
</feature>
<feature type="domain" description="ABC transmembrane type-1" evidence="9">
    <location>
        <begin position="50"/>
        <end position="258"/>
    </location>
</feature>
<accession>A0A432Y0Q9</accession>
<dbReference type="AlphaFoldDB" id="A0A432Y0Q9"/>
<feature type="transmembrane region" description="Helical" evidence="8">
    <location>
        <begin position="372"/>
        <end position="392"/>
    </location>
</feature>
<dbReference type="PANTHER" id="PTHR43357">
    <property type="entry name" value="INNER MEMBRANE ABC TRANSPORTER PERMEASE PROTEIN YDCV"/>
    <property type="match status" value="1"/>
</dbReference>
<feature type="transmembrane region" description="Helical" evidence="8">
    <location>
        <begin position="460"/>
        <end position="483"/>
    </location>
</feature>
<evidence type="ECO:0000256" key="3">
    <source>
        <dbReference type="ARBA" id="ARBA00022475"/>
    </source>
</evidence>
<gene>
    <name evidence="10" type="ORF">CWI69_03785</name>
</gene>
<feature type="transmembrane region" description="Helical" evidence="8">
    <location>
        <begin position="126"/>
        <end position="146"/>
    </location>
</feature>
<protein>
    <recommendedName>
        <fullName evidence="9">ABC transmembrane type-1 domain-containing protein</fullName>
    </recommendedName>
</protein>
<comment type="caution">
    <text evidence="10">The sequence shown here is derived from an EMBL/GenBank/DDBJ whole genome shotgun (WGS) entry which is preliminary data.</text>
</comment>
<evidence type="ECO:0000256" key="6">
    <source>
        <dbReference type="ARBA" id="ARBA00022989"/>
    </source>
</evidence>
<evidence type="ECO:0000259" key="9">
    <source>
        <dbReference type="PROSITE" id="PS50928"/>
    </source>
</evidence>
<feature type="transmembrane region" description="Helical" evidence="8">
    <location>
        <begin position="85"/>
        <end position="106"/>
    </location>
</feature>
<dbReference type="PANTHER" id="PTHR43357:SF4">
    <property type="entry name" value="INNER MEMBRANE ABC TRANSPORTER PERMEASE PROTEIN YDCV"/>
    <property type="match status" value="1"/>
</dbReference>
<evidence type="ECO:0000313" key="10">
    <source>
        <dbReference type="EMBL" id="RUO54539.1"/>
    </source>
</evidence>
<evidence type="ECO:0000256" key="7">
    <source>
        <dbReference type="ARBA" id="ARBA00023136"/>
    </source>
</evidence>
<dbReference type="Proteomes" id="UP000287198">
    <property type="component" value="Unassembled WGS sequence"/>
</dbReference>
<organism evidence="10 11">
    <name type="scientific">Pseudidiomarina halophila</name>
    <dbReference type="NCBI Taxonomy" id="1449799"/>
    <lineage>
        <taxon>Bacteria</taxon>
        <taxon>Pseudomonadati</taxon>
        <taxon>Pseudomonadota</taxon>
        <taxon>Gammaproteobacteria</taxon>
        <taxon>Alteromonadales</taxon>
        <taxon>Idiomarinaceae</taxon>
        <taxon>Pseudidiomarina</taxon>
    </lineage>
</organism>
<evidence type="ECO:0000256" key="8">
    <source>
        <dbReference type="SAM" id="Phobius"/>
    </source>
</evidence>
<evidence type="ECO:0000256" key="5">
    <source>
        <dbReference type="ARBA" id="ARBA00022692"/>
    </source>
</evidence>
<dbReference type="InterPro" id="IPR035906">
    <property type="entry name" value="MetI-like_sf"/>
</dbReference>
<dbReference type="Gene3D" id="1.10.3720.10">
    <property type="entry name" value="MetI-like"/>
    <property type="match status" value="2"/>
</dbReference>
<sequence>MIRQAMWVLGLVLTGGALLAPWWFAGQGLPMALPLTGTGFWDYPGIATVVGKTLLVGLLSSLLALACASLIMARDAVALNPARNDVGITFAAPHLAFAIAFLWLFTPYGWFDRLLPFSLPWFEQQSLVTLITILVIKETPFLVVMGRQQLGQLPYRQWLLQGQALGTAPDRSWWLVVFPAWLRAMRLILFAVAIYSVAVVDLAQVAGPLNPPLLAPLIVSWQLQFDAVSQSLAAQGTWLLIAFGVVMVVAFYLLERSLTKLIGWRIGSRVKPAVTRIAAAATHWFSFTARGIFVVVSCMALVALVALSLGRGWFYPQVLPQVWNFEHWLERSGDALTLATTTLGLALATATLATLMIVWLREWQRYRSYELADAWLLLALFVPQLSLVVAWLASDWSTFMSSTYISVLVAHVWFSFAYGYLVYAPAERAVTQIHLSVGRSLGYRYWHSWWWFKRPLLHSALAHCFMVTFLVSVAQYVPTLLLSAGRLPTLTTELVAVSSGGEWQLPALYATLLWLIAFSALMLTQITRKKRVLR</sequence>
<dbReference type="PROSITE" id="PS50928">
    <property type="entry name" value="ABC_TM1"/>
    <property type="match status" value="1"/>
</dbReference>